<proteinExistence type="predicted"/>
<dbReference type="AlphaFoldDB" id="A0A0V1G1P3"/>
<reference evidence="1 2" key="1">
    <citation type="submission" date="2015-01" db="EMBL/GenBank/DDBJ databases">
        <title>Evolution of Trichinella species and genotypes.</title>
        <authorList>
            <person name="Korhonen P.K."/>
            <person name="Edoardo P."/>
            <person name="Giuseppe L.R."/>
            <person name="Gasser R.B."/>
        </authorList>
    </citation>
    <scope>NUCLEOTIDE SEQUENCE [LARGE SCALE GENOMIC DNA]</scope>
    <source>
        <strain evidence="1">ISS470</strain>
    </source>
</reference>
<gene>
    <name evidence="1" type="ORF">T4D_13391</name>
</gene>
<accession>A0A0V1G1P3</accession>
<dbReference type="EMBL" id="JYDT01000008">
    <property type="protein sequence ID" value="KRY92234.1"/>
    <property type="molecule type" value="Genomic_DNA"/>
</dbReference>
<dbReference type="Proteomes" id="UP000054995">
    <property type="component" value="Unassembled WGS sequence"/>
</dbReference>
<sequence length="63" mass="7958">MWRCIYVENRNLVDLIEQQLQLKFFCLYFVMYGSKNRLYMNYMAYGRYFIYATNIFEERLEEI</sequence>
<comment type="caution">
    <text evidence="1">The sequence shown here is derived from an EMBL/GenBank/DDBJ whole genome shotgun (WGS) entry which is preliminary data.</text>
</comment>
<protein>
    <submittedName>
        <fullName evidence="1">Uncharacterized protein</fullName>
    </submittedName>
</protein>
<evidence type="ECO:0000313" key="2">
    <source>
        <dbReference type="Proteomes" id="UP000054995"/>
    </source>
</evidence>
<keyword evidence="2" id="KW-1185">Reference proteome</keyword>
<name>A0A0V1G1P3_TRIPS</name>
<organism evidence="1 2">
    <name type="scientific">Trichinella pseudospiralis</name>
    <name type="common">Parasitic roundworm</name>
    <dbReference type="NCBI Taxonomy" id="6337"/>
    <lineage>
        <taxon>Eukaryota</taxon>
        <taxon>Metazoa</taxon>
        <taxon>Ecdysozoa</taxon>
        <taxon>Nematoda</taxon>
        <taxon>Enoplea</taxon>
        <taxon>Dorylaimia</taxon>
        <taxon>Trichinellida</taxon>
        <taxon>Trichinellidae</taxon>
        <taxon>Trichinella</taxon>
    </lineage>
</organism>
<evidence type="ECO:0000313" key="1">
    <source>
        <dbReference type="EMBL" id="KRY92234.1"/>
    </source>
</evidence>